<organism evidence="1">
    <name type="scientific">Arundo donax</name>
    <name type="common">Giant reed</name>
    <name type="synonym">Donax arundinaceus</name>
    <dbReference type="NCBI Taxonomy" id="35708"/>
    <lineage>
        <taxon>Eukaryota</taxon>
        <taxon>Viridiplantae</taxon>
        <taxon>Streptophyta</taxon>
        <taxon>Embryophyta</taxon>
        <taxon>Tracheophyta</taxon>
        <taxon>Spermatophyta</taxon>
        <taxon>Magnoliopsida</taxon>
        <taxon>Liliopsida</taxon>
        <taxon>Poales</taxon>
        <taxon>Poaceae</taxon>
        <taxon>PACMAD clade</taxon>
        <taxon>Arundinoideae</taxon>
        <taxon>Arundineae</taxon>
        <taxon>Arundo</taxon>
    </lineage>
</organism>
<name>A0A0A8YR85_ARUDO</name>
<reference evidence="1" key="2">
    <citation type="journal article" date="2015" name="Data Brief">
        <title>Shoot transcriptome of the giant reed, Arundo donax.</title>
        <authorList>
            <person name="Barrero R.A."/>
            <person name="Guerrero F.D."/>
            <person name="Moolhuijzen P."/>
            <person name="Goolsby J.A."/>
            <person name="Tidwell J."/>
            <person name="Bellgard S.E."/>
            <person name="Bellgard M.I."/>
        </authorList>
    </citation>
    <scope>NUCLEOTIDE SEQUENCE</scope>
    <source>
        <tissue evidence="1">Shoot tissue taken approximately 20 cm above the soil surface</tissue>
    </source>
</reference>
<sequence>MKGPRGTEKNKCYRGERVLMKNLIGVVDSSVLMNV</sequence>
<accession>A0A0A8YR85</accession>
<evidence type="ECO:0000313" key="1">
    <source>
        <dbReference type="EMBL" id="JAD27390.1"/>
    </source>
</evidence>
<proteinExistence type="predicted"/>
<protein>
    <submittedName>
        <fullName evidence="1">Uncharacterized protein</fullName>
    </submittedName>
</protein>
<reference evidence="1" key="1">
    <citation type="submission" date="2014-09" db="EMBL/GenBank/DDBJ databases">
        <authorList>
            <person name="Magalhaes I.L.F."/>
            <person name="Oliveira U."/>
            <person name="Santos F.R."/>
            <person name="Vidigal T.H.D.A."/>
            <person name="Brescovit A.D."/>
            <person name="Santos A.J."/>
        </authorList>
    </citation>
    <scope>NUCLEOTIDE SEQUENCE</scope>
    <source>
        <tissue evidence="1">Shoot tissue taken approximately 20 cm above the soil surface</tissue>
    </source>
</reference>
<dbReference type="AlphaFoldDB" id="A0A0A8YR85"/>
<dbReference type="EMBL" id="GBRH01270505">
    <property type="protein sequence ID" value="JAD27390.1"/>
    <property type="molecule type" value="Transcribed_RNA"/>
</dbReference>